<evidence type="ECO:0000313" key="5">
    <source>
        <dbReference type="Proteomes" id="UP001054857"/>
    </source>
</evidence>
<dbReference type="GO" id="GO:0005509">
    <property type="term" value="F:calcium ion binding"/>
    <property type="evidence" value="ECO:0007669"/>
    <property type="project" value="InterPro"/>
</dbReference>
<dbReference type="PROSITE" id="PS00018">
    <property type="entry name" value="EF_HAND_1"/>
    <property type="match status" value="1"/>
</dbReference>
<keyword evidence="2" id="KW-0472">Membrane</keyword>
<dbReference type="InterPro" id="IPR018247">
    <property type="entry name" value="EF_Hand_1_Ca_BS"/>
</dbReference>
<reference evidence="4 5" key="1">
    <citation type="journal article" date="2021" name="Sci. Rep.">
        <title>Genome sequencing of the multicellular alga Astrephomene provides insights into convergent evolution of germ-soma differentiation.</title>
        <authorList>
            <person name="Yamashita S."/>
            <person name="Yamamoto K."/>
            <person name="Matsuzaki R."/>
            <person name="Suzuki S."/>
            <person name="Yamaguchi H."/>
            <person name="Hirooka S."/>
            <person name="Minakuchi Y."/>
            <person name="Miyagishima S."/>
            <person name="Kawachi M."/>
            <person name="Toyoda A."/>
            <person name="Nozaki H."/>
        </authorList>
    </citation>
    <scope>NUCLEOTIDE SEQUENCE [LARGE SCALE GENOMIC DNA]</scope>
    <source>
        <strain evidence="4 5">NIES-4017</strain>
    </source>
</reference>
<dbReference type="PROSITE" id="PS50222">
    <property type="entry name" value="EF_HAND_2"/>
    <property type="match status" value="1"/>
</dbReference>
<feature type="non-terminal residue" evidence="4">
    <location>
        <position position="340"/>
    </location>
</feature>
<feature type="domain" description="EF-hand" evidence="3">
    <location>
        <begin position="111"/>
        <end position="146"/>
    </location>
</feature>
<proteinExistence type="predicted"/>
<dbReference type="AlphaFoldDB" id="A0AAD3DIG3"/>
<evidence type="ECO:0000259" key="3">
    <source>
        <dbReference type="PROSITE" id="PS50222"/>
    </source>
</evidence>
<dbReference type="InterPro" id="IPR002048">
    <property type="entry name" value="EF_hand_dom"/>
</dbReference>
<sequence>LTKRCLCTFRIQSCRKSQSCGYVDFCSTHFSSCSTRLLLSIKTVHFIASNIAFMQKKTDLTFGSFDNYNAMLNMELPPITPSNEPTVTAILDPPHPEFSTCPRYGSVHLMALNLETRTVLSKFDRNGDGDIDPSELEEVVDELVKSQFKSRLFMAGMIMVIFSLVLLLGSGFGLTWAVVLAHKDTTINDKFVLLSSSTNKPVQATDANYTVAPSGLLLSRSSAGTVATGAYYAQRMLNSSMTSEELTYLARVCVLGANGAELGLRVTGYKLLSGSPAQLHVHTPSGTLVLTGSKVDNSTVPANLLDPSITRWIGPQKDPRSAAPPASKKLSLDAGKVIQQ</sequence>
<organism evidence="4 5">
    <name type="scientific">Astrephomene gubernaculifera</name>
    <dbReference type="NCBI Taxonomy" id="47775"/>
    <lineage>
        <taxon>Eukaryota</taxon>
        <taxon>Viridiplantae</taxon>
        <taxon>Chlorophyta</taxon>
        <taxon>core chlorophytes</taxon>
        <taxon>Chlorophyceae</taxon>
        <taxon>CS clade</taxon>
        <taxon>Chlamydomonadales</taxon>
        <taxon>Astrephomenaceae</taxon>
        <taxon>Astrephomene</taxon>
    </lineage>
</organism>
<feature type="transmembrane region" description="Helical" evidence="2">
    <location>
        <begin position="152"/>
        <end position="179"/>
    </location>
</feature>
<name>A0AAD3DIG3_9CHLO</name>
<comment type="caution">
    <text evidence="4">The sequence shown here is derived from an EMBL/GenBank/DDBJ whole genome shotgun (WGS) entry which is preliminary data.</text>
</comment>
<evidence type="ECO:0000256" key="1">
    <source>
        <dbReference type="SAM" id="MobiDB-lite"/>
    </source>
</evidence>
<evidence type="ECO:0000313" key="4">
    <source>
        <dbReference type="EMBL" id="GFR41007.1"/>
    </source>
</evidence>
<dbReference type="EMBL" id="BMAR01000001">
    <property type="protein sequence ID" value="GFR41007.1"/>
    <property type="molecule type" value="Genomic_DNA"/>
</dbReference>
<gene>
    <name evidence="4" type="ORF">Agub_g1674</name>
</gene>
<evidence type="ECO:0000256" key="2">
    <source>
        <dbReference type="SAM" id="Phobius"/>
    </source>
</evidence>
<keyword evidence="2" id="KW-0812">Transmembrane</keyword>
<dbReference type="Proteomes" id="UP001054857">
    <property type="component" value="Unassembled WGS sequence"/>
</dbReference>
<keyword evidence="2" id="KW-1133">Transmembrane helix</keyword>
<protein>
    <recommendedName>
        <fullName evidence="3">EF-hand domain-containing protein</fullName>
    </recommendedName>
</protein>
<feature type="region of interest" description="Disordered" evidence="1">
    <location>
        <begin position="311"/>
        <end position="340"/>
    </location>
</feature>
<keyword evidence="5" id="KW-1185">Reference proteome</keyword>
<accession>A0AAD3DIG3</accession>